<feature type="region of interest" description="Disordered" evidence="3">
    <location>
        <begin position="371"/>
        <end position="428"/>
    </location>
</feature>
<sequence>MLLQVLLLSTCFGYPGNFALQFIAKEGDILRVPHESSMNGPLIDSFTVELWLKVERNAQLESGRIVNLIGFPGRHPFLGLAADTGCAIVQLKTTNNTWYSYEGTTQLDDGQWHHVAATWDGTKQHPADRALALYVDGILEAAGGEDDDATEVPKTPDATGLTVVNKCETGLCEEGMQIGGLYCCSGGGYTGRYFNGTLDELRVWRVARTEAQLGEWRSLPLNSGDFPELLFYFPLDEAGMELGANVVESRALPWYAILGNAKGAGRPHWVVSHAPMSCRPGSRAPICRRIESSSVSLGGNSLNNEEDQTDISPAALLGWILVSALASALCASVLTYVHLTGTCPPALAAAAATIRGLANSAQGYVPAALGETASSSPHASPMPSNAAAAAADWRWAQPPRVSQPAFSSPMRTLPPAPSPATPKSYGGL</sequence>
<dbReference type="Proteomes" id="UP000037460">
    <property type="component" value="Unassembled WGS sequence"/>
</dbReference>
<dbReference type="AlphaFoldDB" id="A0A0M0JCS5"/>
<evidence type="ECO:0000313" key="6">
    <source>
        <dbReference type="Proteomes" id="UP000037460"/>
    </source>
</evidence>
<dbReference type="InterPro" id="IPR006558">
    <property type="entry name" value="LamG-like"/>
</dbReference>
<keyword evidence="1" id="KW-0732">Signal</keyword>
<keyword evidence="2" id="KW-1015">Disulfide bond</keyword>
<dbReference type="OrthoDB" id="89765at2759"/>
<dbReference type="SUPFAM" id="SSF49899">
    <property type="entry name" value="Concanavalin A-like lectins/glucanases"/>
    <property type="match status" value="1"/>
</dbReference>
<organism evidence="5 6">
    <name type="scientific">Chrysochromulina tobinii</name>
    <dbReference type="NCBI Taxonomy" id="1460289"/>
    <lineage>
        <taxon>Eukaryota</taxon>
        <taxon>Haptista</taxon>
        <taxon>Haptophyta</taxon>
        <taxon>Prymnesiophyceae</taxon>
        <taxon>Prymnesiales</taxon>
        <taxon>Chrysochromulinaceae</taxon>
        <taxon>Chrysochromulina</taxon>
    </lineage>
</organism>
<dbReference type="SMART" id="SM00560">
    <property type="entry name" value="LamGL"/>
    <property type="match status" value="1"/>
</dbReference>
<comment type="caution">
    <text evidence="5">The sequence shown here is derived from an EMBL/GenBank/DDBJ whole genome shotgun (WGS) entry which is preliminary data.</text>
</comment>
<dbReference type="Gene3D" id="2.60.120.200">
    <property type="match status" value="1"/>
</dbReference>
<dbReference type="EMBL" id="JWZX01003097">
    <property type="protein sequence ID" value="KOO24396.1"/>
    <property type="molecule type" value="Genomic_DNA"/>
</dbReference>
<evidence type="ECO:0000256" key="3">
    <source>
        <dbReference type="SAM" id="MobiDB-lite"/>
    </source>
</evidence>
<feature type="compositionally biased region" description="Low complexity" evidence="3">
    <location>
        <begin position="373"/>
        <end position="399"/>
    </location>
</feature>
<dbReference type="Pfam" id="PF13385">
    <property type="entry name" value="Laminin_G_3"/>
    <property type="match status" value="1"/>
</dbReference>
<protein>
    <recommendedName>
        <fullName evidence="4">LamG-like jellyroll fold domain-containing protein</fullName>
    </recommendedName>
</protein>
<accession>A0A0M0JCS5</accession>
<evidence type="ECO:0000256" key="1">
    <source>
        <dbReference type="ARBA" id="ARBA00022729"/>
    </source>
</evidence>
<evidence type="ECO:0000313" key="5">
    <source>
        <dbReference type="EMBL" id="KOO24396.1"/>
    </source>
</evidence>
<keyword evidence="6" id="KW-1185">Reference proteome</keyword>
<gene>
    <name evidence="5" type="ORF">Ctob_003808</name>
</gene>
<dbReference type="InterPro" id="IPR013320">
    <property type="entry name" value="ConA-like_dom_sf"/>
</dbReference>
<evidence type="ECO:0000259" key="4">
    <source>
        <dbReference type="SMART" id="SM00560"/>
    </source>
</evidence>
<feature type="domain" description="LamG-like jellyroll fold" evidence="4">
    <location>
        <begin position="44"/>
        <end position="211"/>
    </location>
</feature>
<reference evidence="6" key="1">
    <citation type="journal article" date="2015" name="PLoS Genet.">
        <title>Genome Sequence and Transcriptome Analyses of Chrysochromulina tobin: Metabolic Tools for Enhanced Algal Fitness in the Prominent Order Prymnesiales (Haptophyceae).</title>
        <authorList>
            <person name="Hovde B.T."/>
            <person name="Deodato C.R."/>
            <person name="Hunsperger H.M."/>
            <person name="Ryken S.A."/>
            <person name="Yost W."/>
            <person name="Jha R.K."/>
            <person name="Patterson J."/>
            <person name="Monnat R.J. Jr."/>
            <person name="Barlow S.B."/>
            <person name="Starkenburg S.R."/>
            <person name="Cattolico R.A."/>
        </authorList>
    </citation>
    <scope>NUCLEOTIDE SEQUENCE</scope>
    <source>
        <strain evidence="6">CCMP291</strain>
    </source>
</reference>
<name>A0A0M0JCS5_9EUKA</name>
<evidence type="ECO:0000256" key="2">
    <source>
        <dbReference type="ARBA" id="ARBA00023157"/>
    </source>
</evidence>
<proteinExistence type="predicted"/>